<protein>
    <recommendedName>
        <fullName evidence="4">Bacteriocin transport accessory protein</fullName>
    </recommendedName>
</protein>
<keyword evidence="1" id="KW-0812">Transmembrane</keyword>
<proteinExistence type="predicted"/>
<feature type="transmembrane region" description="Helical" evidence="1">
    <location>
        <begin position="6"/>
        <end position="23"/>
    </location>
</feature>
<gene>
    <name evidence="2" type="ORF">KIMC2_02390</name>
</gene>
<name>A0AAU9DG35_9LACO</name>
<dbReference type="EMBL" id="AP026801">
    <property type="protein sequence ID" value="BDR55677.1"/>
    <property type="molecule type" value="Genomic_DNA"/>
</dbReference>
<dbReference type="RefSeq" id="WP_317697181.1">
    <property type="nucleotide sequence ID" value="NZ_AP026801.1"/>
</dbReference>
<dbReference type="InterPro" id="IPR046698">
    <property type="entry name" value="PedC-like"/>
</dbReference>
<evidence type="ECO:0000313" key="2">
    <source>
        <dbReference type="EMBL" id="BDR55677.1"/>
    </source>
</evidence>
<dbReference type="AlphaFoldDB" id="A0AAU9DG35"/>
<keyword evidence="3" id="KW-1185">Reference proteome</keyword>
<keyword evidence="1" id="KW-1133">Transmembrane helix</keyword>
<dbReference type="KEGG" id="xak:KIMC2_02390"/>
<dbReference type="InterPro" id="IPR036249">
    <property type="entry name" value="Thioredoxin-like_sf"/>
</dbReference>
<reference evidence="2 3" key="1">
    <citation type="journal article" date="2023" name="Microbiol. Spectr.">
        <title>Symbiosis of Carpenter Bees with Uncharacterized Lactic Acid Bacteria Showing NAD Auxotrophy.</title>
        <authorList>
            <person name="Kawasaki S."/>
            <person name="Ozawa K."/>
            <person name="Mori T."/>
            <person name="Yamamoto A."/>
            <person name="Ito M."/>
            <person name="Ohkuma M."/>
            <person name="Sakamoto M."/>
            <person name="Matsutani M."/>
        </authorList>
    </citation>
    <scope>NUCLEOTIDE SEQUENCE [LARGE SCALE GENOMIC DNA]</scope>
    <source>
        <strain evidence="2 3">KimC2</strain>
    </source>
</reference>
<sequence length="162" mass="19193">MKRKNILLIALAVLVVFVGFWLLRNKFDSSSKESIEETYPAVYDNLNSITVDKFKKMVKNKKEFIVYVGRPNCPDCSFFENDFLKFLKRNKFKDSILYLNVSQVHEKKNEWNTFKKKYDIKYTPTLAKYKGGKLTEKNEWTPEKGLQMQSVKKWVKKNVSVE</sequence>
<dbReference type="Pfam" id="PF20207">
    <property type="entry name" value="DUF6568"/>
    <property type="match status" value="1"/>
</dbReference>
<dbReference type="Gene3D" id="3.40.30.10">
    <property type="entry name" value="Glutaredoxin"/>
    <property type="match status" value="1"/>
</dbReference>
<organism evidence="2 3">
    <name type="scientific">Xylocopilactobacillus apis</name>
    <dbReference type="NCBI Taxonomy" id="2932183"/>
    <lineage>
        <taxon>Bacteria</taxon>
        <taxon>Bacillati</taxon>
        <taxon>Bacillota</taxon>
        <taxon>Bacilli</taxon>
        <taxon>Lactobacillales</taxon>
        <taxon>Lactobacillaceae</taxon>
        <taxon>Xylocopilactobacillus</taxon>
    </lineage>
</organism>
<evidence type="ECO:0008006" key="4">
    <source>
        <dbReference type="Google" id="ProtNLM"/>
    </source>
</evidence>
<evidence type="ECO:0000256" key="1">
    <source>
        <dbReference type="SAM" id="Phobius"/>
    </source>
</evidence>
<dbReference type="SUPFAM" id="SSF52833">
    <property type="entry name" value="Thioredoxin-like"/>
    <property type="match status" value="1"/>
</dbReference>
<dbReference type="Proteomes" id="UP001321804">
    <property type="component" value="Chromosome"/>
</dbReference>
<keyword evidence="1" id="KW-0472">Membrane</keyword>
<accession>A0AAU9DG35</accession>
<evidence type="ECO:0000313" key="3">
    <source>
        <dbReference type="Proteomes" id="UP001321804"/>
    </source>
</evidence>